<reference evidence="3" key="1">
    <citation type="submission" date="2018-05" db="EMBL/GenBank/DDBJ databases">
        <authorList>
            <person name="Lanie J.A."/>
            <person name="Ng W.-L."/>
            <person name="Kazmierczak K.M."/>
            <person name="Andrzejewski T.M."/>
            <person name="Davidsen T.M."/>
            <person name="Wayne K.J."/>
            <person name="Tettelin H."/>
            <person name="Glass J.I."/>
            <person name="Rusch D."/>
            <person name="Podicherti R."/>
            <person name="Tsui H.-C.T."/>
            <person name="Winkler M.E."/>
        </authorList>
    </citation>
    <scope>NUCLEOTIDE SEQUENCE</scope>
</reference>
<dbReference type="NCBIfam" id="NF003819">
    <property type="entry name" value="PRK05412.1"/>
    <property type="match status" value="1"/>
</dbReference>
<dbReference type="GO" id="GO:0000166">
    <property type="term" value="F:nucleotide binding"/>
    <property type="evidence" value="ECO:0007669"/>
    <property type="project" value="UniProtKB-KW"/>
</dbReference>
<comment type="similarity">
    <text evidence="2">Belongs to the YajQ family.</text>
</comment>
<dbReference type="EMBL" id="UINC01107805">
    <property type="protein sequence ID" value="SVC73453.1"/>
    <property type="molecule type" value="Genomic_DNA"/>
</dbReference>
<evidence type="ECO:0008006" key="4">
    <source>
        <dbReference type="Google" id="ProtNLM"/>
    </source>
</evidence>
<dbReference type="InterPro" id="IPR035571">
    <property type="entry name" value="UPF0234-like_C"/>
</dbReference>
<proteinExistence type="inferred from homology"/>
<evidence type="ECO:0000256" key="1">
    <source>
        <dbReference type="ARBA" id="ARBA00022741"/>
    </source>
</evidence>
<dbReference type="FunFam" id="3.30.70.990:FF:000002">
    <property type="entry name" value="UPF0234 protein LEP1GSC067_4943"/>
    <property type="match status" value="1"/>
</dbReference>
<sequence>MAKSCSFDIVSEVNMAEVQNAVNQAVMEIRQRYDFKGSKSEIKLEEKESQLVLVSDDEYKLKSVIDVLQGKLVRRKVSLKALDYGKVEQAGGNTVRQNIKLQNGIPQDKGKEIVKFLKTLGVKVQGQIMDDQVRVSGKSRDDLQAVISAVKEKDFDI</sequence>
<feature type="non-terminal residue" evidence="3">
    <location>
        <position position="1"/>
    </location>
</feature>
<feature type="non-terminal residue" evidence="3">
    <location>
        <position position="157"/>
    </location>
</feature>
<gene>
    <name evidence="3" type="ORF">METZ01_LOCUS326307</name>
</gene>
<dbReference type="CDD" id="cd11740">
    <property type="entry name" value="YajQ_like"/>
    <property type="match status" value="1"/>
</dbReference>
<dbReference type="AlphaFoldDB" id="A0A382PJA5"/>
<dbReference type="Gene3D" id="3.30.70.990">
    <property type="entry name" value="YajQ-like, domain 2"/>
    <property type="match status" value="1"/>
</dbReference>
<evidence type="ECO:0000256" key="2">
    <source>
        <dbReference type="ARBA" id="ARBA00093450"/>
    </source>
</evidence>
<dbReference type="InterPro" id="IPR036183">
    <property type="entry name" value="YajQ-like_sf"/>
</dbReference>
<protein>
    <recommendedName>
        <fullName evidence="4">YajQ family cyclic di-GMP-binding protein</fullName>
    </recommendedName>
</protein>
<name>A0A382PJA5_9ZZZZ</name>
<dbReference type="InterPro" id="IPR035570">
    <property type="entry name" value="UPF0234_N"/>
</dbReference>
<dbReference type="Gene3D" id="3.30.70.860">
    <property type="match status" value="1"/>
</dbReference>
<keyword evidence="1" id="KW-0547">Nucleotide-binding</keyword>
<dbReference type="SUPFAM" id="SSF89963">
    <property type="entry name" value="YajQ-like"/>
    <property type="match status" value="2"/>
</dbReference>
<organism evidence="3">
    <name type="scientific">marine metagenome</name>
    <dbReference type="NCBI Taxonomy" id="408172"/>
    <lineage>
        <taxon>unclassified sequences</taxon>
        <taxon>metagenomes</taxon>
        <taxon>ecological metagenomes</taxon>
    </lineage>
</organism>
<dbReference type="InterPro" id="IPR007551">
    <property type="entry name" value="YajQ/Smlt4090-like"/>
</dbReference>
<dbReference type="GO" id="GO:0005829">
    <property type="term" value="C:cytosol"/>
    <property type="evidence" value="ECO:0007669"/>
    <property type="project" value="TreeGrafter"/>
</dbReference>
<evidence type="ECO:0000313" key="3">
    <source>
        <dbReference type="EMBL" id="SVC73453.1"/>
    </source>
</evidence>
<dbReference type="PANTHER" id="PTHR30476">
    <property type="entry name" value="UPF0234 PROTEIN YAJQ"/>
    <property type="match status" value="1"/>
</dbReference>
<dbReference type="Pfam" id="PF04461">
    <property type="entry name" value="YajQ"/>
    <property type="match status" value="1"/>
</dbReference>
<dbReference type="HAMAP" id="MF_00632">
    <property type="entry name" value="UPF0234"/>
    <property type="match status" value="1"/>
</dbReference>
<dbReference type="PANTHER" id="PTHR30476:SF0">
    <property type="entry name" value="UPF0234 PROTEIN YAJQ"/>
    <property type="match status" value="1"/>
</dbReference>
<accession>A0A382PJA5</accession>